<keyword evidence="3" id="KW-1185">Reference proteome</keyword>
<feature type="domain" description="Knr4/Smi1-like" evidence="1">
    <location>
        <begin position="173"/>
        <end position="322"/>
    </location>
</feature>
<name>A0ABN0Y891_9BACL</name>
<dbReference type="Proteomes" id="UP001500340">
    <property type="component" value="Unassembled WGS sequence"/>
</dbReference>
<evidence type="ECO:0000313" key="2">
    <source>
        <dbReference type="EMBL" id="GAA0386636.1"/>
    </source>
</evidence>
<gene>
    <name evidence="2" type="ORF">GCM10008933_17000</name>
</gene>
<organism evidence="2 3">
    <name type="scientific">Paenibacillus motobuensis</name>
    <dbReference type="NCBI Taxonomy" id="295324"/>
    <lineage>
        <taxon>Bacteria</taxon>
        <taxon>Bacillati</taxon>
        <taxon>Bacillota</taxon>
        <taxon>Bacilli</taxon>
        <taxon>Bacillales</taxon>
        <taxon>Paenibacillaceae</taxon>
        <taxon>Paenibacillus</taxon>
    </lineage>
</organism>
<dbReference type="RefSeq" id="WP_343859954.1">
    <property type="nucleotide sequence ID" value="NZ_BAAACX010000008.1"/>
</dbReference>
<dbReference type="Gene3D" id="3.40.1580.10">
    <property type="entry name" value="SMI1/KNR4-like"/>
    <property type="match status" value="1"/>
</dbReference>
<comment type="caution">
    <text evidence="2">The sequence shown here is derived from an EMBL/GenBank/DDBJ whole genome shotgun (WGS) entry which is preliminary data.</text>
</comment>
<accession>A0ABN0Y891</accession>
<dbReference type="PANTHER" id="PTHR47432:SF1">
    <property type="entry name" value="CELL WALL ASSEMBLY REGULATOR SMI1"/>
    <property type="match status" value="1"/>
</dbReference>
<dbReference type="InterPro" id="IPR018958">
    <property type="entry name" value="Knr4/Smi1-like_dom"/>
</dbReference>
<proteinExistence type="predicted"/>
<sequence>MNIDISNAIQLLKCHAYAHDDEQLSKAENGFLGSLRPFQGELKEANLHEMMVVIRALAAKLGEPALDREIIACLWTICKLGRAWAVEPEGMLRSNGLITDEQVERMEQWLDLISYAVMILLDNGGEEEAFWGYREYVSEQLEPLIAELDHLLQEKVVEDEIQELHDEYKERAGANEERLAAFERKFDVLLPEDFRSFYRRKDGSGYAFHILYPGDAETEECVPYYLMSLDEMEKTKGYFCERDELLAQYYSEEEVRELAPEIKPYLFYRKWFPFATMAGGSLYLMLDLDPSDQGTYGQIISYVHDPDFVYYVAGSFTDLLRESNLNLSLMDEIEY</sequence>
<dbReference type="SUPFAM" id="SSF160631">
    <property type="entry name" value="SMI1/KNR4-like"/>
    <property type="match status" value="1"/>
</dbReference>
<dbReference type="EMBL" id="BAAACX010000008">
    <property type="protein sequence ID" value="GAA0386636.1"/>
    <property type="molecule type" value="Genomic_DNA"/>
</dbReference>
<dbReference type="InterPro" id="IPR037883">
    <property type="entry name" value="Knr4/Smi1-like_sf"/>
</dbReference>
<evidence type="ECO:0000313" key="3">
    <source>
        <dbReference type="Proteomes" id="UP001500340"/>
    </source>
</evidence>
<dbReference type="PANTHER" id="PTHR47432">
    <property type="entry name" value="CELL WALL ASSEMBLY REGULATOR SMI1"/>
    <property type="match status" value="1"/>
</dbReference>
<dbReference type="InterPro" id="IPR051873">
    <property type="entry name" value="KNR4/SMI1_regulator"/>
</dbReference>
<evidence type="ECO:0000259" key="1">
    <source>
        <dbReference type="SMART" id="SM00860"/>
    </source>
</evidence>
<protein>
    <recommendedName>
        <fullName evidence="1">Knr4/Smi1-like domain-containing protein</fullName>
    </recommendedName>
</protein>
<dbReference type="SMART" id="SM00860">
    <property type="entry name" value="SMI1_KNR4"/>
    <property type="match status" value="1"/>
</dbReference>
<reference evidence="2 3" key="1">
    <citation type="journal article" date="2019" name="Int. J. Syst. Evol. Microbiol.">
        <title>The Global Catalogue of Microorganisms (GCM) 10K type strain sequencing project: providing services to taxonomists for standard genome sequencing and annotation.</title>
        <authorList>
            <consortium name="The Broad Institute Genomics Platform"/>
            <consortium name="The Broad Institute Genome Sequencing Center for Infectious Disease"/>
            <person name="Wu L."/>
            <person name="Ma J."/>
        </authorList>
    </citation>
    <scope>NUCLEOTIDE SEQUENCE [LARGE SCALE GENOMIC DNA]</scope>
    <source>
        <strain evidence="2 3">JCM 12774</strain>
    </source>
</reference>
<dbReference type="Pfam" id="PF09346">
    <property type="entry name" value="SMI1_KNR4"/>
    <property type="match status" value="1"/>
</dbReference>